<dbReference type="EMBL" id="LNIX01000003">
    <property type="protein sequence ID" value="OXA57771.1"/>
    <property type="molecule type" value="Genomic_DNA"/>
</dbReference>
<evidence type="ECO:0000313" key="3">
    <source>
        <dbReference type="Proteomes" id="UP000198287"/>
    </source>
</evidence>
<feature type="region of interest" description="Disordered" evidence="1">
    <location>
        <begin position="132"/>
        <end position="151"/>
    </location>
</feature>
<evidence type="ECO:0008006" key="4">
    <source>
        <dbReference type="Google" id="ProtNLM"/>
    </source>
</evidence>
<comment type="caution">
    <text evidence="2">The sequence shown here is derived from an EMBL/GenBank/DDBJ whole genome shotgun (WGS) entry which is preliminary data.</text>
</comment>
<proteinExistence type="predicted"/>
<dbReference type="OrthoDB" id="6426745at2759"/>
<sequence length="301" mass="33713">MEWRQTLKLLQTSDVQCATENFRSPAAYDYTDELGRSTSREAFIPSISSQIGYNPDVGTVEDLQKRHLGSVVALSGGKDKLLLPRQLTPEMLKRHLGSIVAASATGSKQKQILSQMEKRYLGSVLSKSGFASNSARQRSGSSDESLTKSKRHLGAMAKINSKPFKRTREFDDTESGEISDDLFYDYPVDINNRVDGDSDGFQDSNVVSIKTKRFLGSLARGGWFPRQFRGFTAENPYDKRHVGSAARVGWLPLSKSDRDYFGEGTGFKRNIQSVKQIQYAAPVNTWGWGRQREKRSNTISY</sequence>
<organism evidence="2 3">
    <name type="scientific">Folsomia candida</name>
    <name type="common">Springtail</name>
    <dbReference type="NCBI Taxonomy" id="158441"/>
    <lineage>
        <taxon>Eukaryota</taxon>
        <taxon>Metazoa</taxon>
        <taxon>Ecdysozoa</taxon>
        <taxon>Arthropoda</taxon>
        <taxon>Hexapoda</taxon>
        <taxon>Collembola</taxon>
        <taxon>Entomobryomorpha</taxon>
        <taxon>Isotomoidea</taxon>
        <taxon>Isotomidae</taxon>
        <taxon>Proisotominae</taxon>
        <taxon>Folsomia</taxon>
    </lineage>
</organism>
<dbReference type="Proteomes" id="UP000198287">
    <property type="component" value="Unassembled WGS sequence"/>
</dbReference>
<keyword evidence="3" id="KW-1185">Reference proteome</keyword>
<name>A0A226EM03_FOLCA</name>
<accession>A0A226EM03</accession>
<reference evidence="2 3" key="1">
    <citation type="submission" date="2015-12" db="EMBL/GenBank/DDBJ databases">
        <title>The genome of Folsomia candida.</title>
        <authorList>
            <person name="Faddeeva A."/>
            <person name="Derks M.F."/>
            <person name="Anvar Y."/>
            <person name="Smit S."/>
            <person name="Van Straalen N."/>
            <person name="Roelofs D."/>
        </authorList>
    </citation>
    <scope>NUCLEOTIDE SEQUENCE [LARGE SCALE GENOMIC DNA]</scope>
    <source>
        <strain evidence="2 3">VU population</strain>
        <tissue evidence="2">Whole body</tissue>
    </source>
</reference>
<dbReference type="AlphaFoldDB" id="A0A226EM03"/>
<evidence type="ECO:0000313" key="2">
    <source>
        <dbReference type="EMBL" id="OXA57771.1"/>
    </source>
</evidence>
<gene>
    <name evidence="2" type="ORF">Fcan01_07851</name>
</gene>
<evidence type="ECO:0000256" key="1">
    <source>
        <dbReference type="SAM" id="MobiDB-lite"/>
    </source>
</evidence>
<feature type="compositionally biased region" description="Polar residues" evidence="1">
    <location>
        <begin position="132"/>
        <end position="144"/>
    </location>
</feature>
<protein>
    <recommendedName>
        <fullName evidence="4">Neuropeptide-like 1</fullName>
    </recommendedName>
</protein>